<dbReference type="RefSeq" id="WP_146534327.1">
    <property type="nucleotide sequence ID" value="NZ_SJPX01000002.1"/>
</dbReference>
<feature type="transmembrane region" description="Helical" evidence="1">
    <location>
        <begin position="12"/>
        <end position="37"/>
    </location>
</feature>
<dbReference type="InterPro" id="IPR011223">
    <property type="entry name" value="UCP028770"/>
</dbReference>
<protein>
    <submittedName>
        <fullName evidence="2">Inner membrane protein YiaW</fullName>
    </submittedName>
</protein>
<accession>A0A5C6F6W0</accession>
<dbReference type="AlphaFoldDB" id="A0A5C6F6W0"/>
<sequence length="110" mass="12200">MEFQFESLGPAIRWVVLIFMIVFAILLLAFVVVLAALPGQIAKARKHPQSQAVNICGWVGLPTGILWAIAMVWAYWVEKQPGTASEAWSVDLTRQLDHLENSIAALEAKQ</sequence>
<keyword evidence="1" id="KW-0472">Membrane</keyword>
<dbReference type="EMBL" id="SJPX01000002">
    <property type="protein sequence ID" value="TWU56320.1"/>
    <property type="molecule type" value="Genomic_DNA"/>
</dbReference>
<comment type="caution">
    <text evidence="2">The sequence shown here is derived from an EMBL/GenBank/DDBJ whole genome shotgun (WGS) entry which is preliminary data.</text>
</comment>
<keyword evidence="1" id="KW-0812">Transmembrane</keyword>
<feature type="transmembrane region" description="Helical" evidence="1">
    <location>
        <begin position="58"/>
        <end position="76"/>
    </location>
</feature>
<name>A0A5C6F6W0_9BACT</name>
<evidence type="ECO:0000313" key="3">
    <source>
        <dbReference type="Proteomes" id="UP000317977"/>
    </source>
</evidence>
<keyword evidence="3" id="KW-1185">Reference proteome</keyword>
<proteinExistence type="predicted"/>
<dbReference type="Proteomes" id="UP000317977">
    <property type="component" value="Unassembled WGS sequence"/>
</dbReference>
<reference evidence="2 3" key="1">
    <citation type="submission" date="2019-02" db="EMBL/GenBank/DDBJ databases">
        <title>Deep-cultivation of Planctomycetes and their phenomic and genomic characterization uncovers novel biology.</title>
        <authorList>
            <person name="Wiegand S."/>
            <person name="Jogler M."/>
            <person name="Boedeker C."/>
            <person name="Pinto D."/>
            <person name="Vollmers J."/>
            <person name="Rivas-Marin E."/>
            <person name="Kohn T."/>
            <person name="Peeters S.H."/>
            <person name="Heuer A."/>
            <person name="Rast P."/>
            <person name="Oberbeckmann S."/>
            <person name="Bunk B."/>
            <person name="Jeske O."/>
            <person name="Meyerdierks A."/>
            <person name="Storesund J.E."/>
            <person name="Kallscheuer N."/>
            <person name="Luecker S."/>
            <person name="Lage O.M."/>
            <person name="Pohl T."/>
            <person name="Merkel B.J."/>
            <person name="Hornburger P."/>
            <person name="Mueller R.-W."/>
            <person name="Bruemmer F."/>
            <person name="Labrenz M."/>
            <person name="Spormann A.M."/>
            <person name="Op Den Camp H."/>
            <person name="Overmann J."/>
            <person name="Amann R."/>
            <person name="Jetten M.S.M."/>
            <person name="Mascher T."/>
            <person name="Medema M.H."/>
            <person name="Devos D.P."/>
            <person name="Kaster A.-K."/>
            <person name="Ovreas L."/>
            <person name="Rohde M."/>
            <person name="Galperin M.Y."/>
            <person name="Jogler C."/>
        </authorList>
    </citation>
    <scope>NUCLEOTIDE SEQUENCE [LARGE SCALE GENOMIC DNA]</scope>
    <source>
        <strain evidence="2 3">Poly59</strain>
    </source>
</reference>
<evidence type="ECO:0000256" key="1">
    <source>
        <dbReference type="SAM" id="Phobius"/>
    </source>
</evidence>
<gene>
    <name evidence="2" type="primary">yiaW</name>
    <name evidence="2" type="ORF">Poly59_26240</name>
</gene>
<organism evidence="2 3">
    <name type="scientific">Rubripirellula reticaptiva</name>
    <dbReference type="NCBI Taxonomy" id="2528013"/>
    <lineage>
        <taxon>Bacteria</taxon>
        <taxon>Pseudomonadati</taxon>
        <taxon>Planctomycetota</taxon>
        <taxon>Planctomycetia</taxon>
        <taxon>Pirellulales</taxon>
        <taxon>Pirellulaceae</taxon>
        <taxon>Rubripirellula</taxon>
    </lineage>
</organism>
<keyword evidence="1" id="KW-1133">Transmembrane helix</keyword>
<dbReference type="Pfam" id="PF11742">
    <property type="entry name" value="DUF3302"/>
    <property type="match status" value="1"/>
</dbReference>
<evidence type="ECO:0000313" key="2">
    <source>
        <dbReference type="EMBL" id="TWU56320.1"/>
    </source>
</evidence>
<dbReference type="OrthoDB" id="288120at2"/>